<feature type="coiled-coil region" evidence="5">
    <location>
        <begin position="395"/>
        <end position="422"/>
    </location>
</feature>
<evidence type="ECO:0000256" key="5">
    <source>
        <dbReference type="SAM" id="Coils"/>
    </source>
</evidence>
<dbReference type="InParanoid" id="A0A165JNW5"/>
<evidence type="ECO:0000256" key="1">
    <source>
        <dbReference type="ARBA" id="ARBA00004123"/>
    </source>
</evidence>
<comment type="similarity">
    <text evidence="2">Belongs to the SAS10 family.</text>
</comment>
<dbReference type="InterPro" id="IPR007146">
    <property type="entry name" value="Sas10/Utp3/C1D"/>
</dbReference>
<dbReference type="OrthoDB" id="1924577at2759"/>
<feature type="region of interest" description="Disordered" evidence="6">
    <location>
        <begin position="1"/>
        <end position="143"/>
    </location>
</feature>
<dbReference type="Pfam" id="PF09368">
    <property type="entry name" value="Sas10"/>
    <property type="match status" value="1"/>
</dbReference>
<comment type="subcellular location">
    <subcellularLocation>
        <location evidence="1">Nucleus</location>
    </subcellularLocation>
</comment>
<dbReference type="RefSeq" id="XP_018192020.1">
    <property type="nucleotide sequence ID" value="XM_018331566.1"/>
</dbReference>
<gene>
    <name evidence="8" type="ORF">L228DRAFT_242942</name>
</gene>
<feature type="compositionally biased region" description="Basic and acidic residues" evidence="6">
    <location>
        <begin position="117"/>
        <end position="129"/>
    </location>
</feature>
<dbReference type="AlphaFoldDB" id="A0A165JNW5"/>
<evidence type="ECO:0000259" key="7">
    <source>
        <dbReference type="Pfam" id="PF09368"/>
    </source>
</evidence>
<feature type="region of interest" description="Disordered" evidence="6">
    <location>
        <begin position="628"/>
        <end position="653"/>
    </location>
</feature>
<dbReference type="GO" id="GO:0032040">
    <property type="term" value="C:small-subunit processome"/>
    <property type="evidence" value="ECO:0007669"/>
    <property type="project" value="TreeGrafter"/>
</dbReference>
<dbReference type="GeneID" id="28896703"/>
<dbReference type="EMBL" id="KV407454">
    <property type="protein sequence ID" value="KZF26465.1"/>
    <property type="molecule type" value="Genomic_DNA"/>
</dbReference>
<keyword evidence="5" id="KW-0175">Coiled coil</keyword>
<reference evidence="8 9" key="1">
    <citation type="journal article" date="2016" name="Fungal Biol.">
        <title>The genome of Xylona heveae provides a window into fungal endophytism.</title>
        <authorList>
            <person name="Gazis R."/>
            <person name="Kuo A."/>
            <person name="Riley R."/>
            <person name="LaButti K."/>
            <person name="Lipzen A."/>
            <person name="Lin J."/>
            <person name="Amirebrahimi M."/>
            <person name="Hesse C.N."/>
            <person name="Spatafora J.W."/>
            <person name="Henrissat B."/>
            <person name="Hainaut M."/>
            <person name="Grigoriev I.V."/>
            <person name="Hibbett D.S."/>
        </authorList>
    </citation>
    <scope>NUCLEOTIDE SEQUENCE [LARGE SCALE GENOMIC DNA]</scope>
    <source>
        <strain evidence="8 9">TC161</strain>
    </source>
</reference>
<evidence type="ECO:0000313" key="8">
    <source>
        <dbReference type="EMBL" id="KZF26465.1"/>
    </source>
</evidence>
<proteinExistence type="inferred from homology"/>
<feature type="compositionally biased region" description="Basic and acidic residues" evidence="6">
    <location>
        <begin position="544"/>
        <end position="554"/>
    </location>
</feature>
<keyword evidence="4" id="KW-0539">Nucleus</keyword>
<dbReference type="OMA" id="KSMKPVW"/>
<feature type="compositionally biased region" description="Acidic residues" evidence="6">
    <location>
        <begin position="85"/>
        <end position="103"/>
    </location>
</feature>
<dbReference type="PANTHER" id="PTHR13237:SF8">
    <property type="entry name" value="SOMETHING ABOUT SILENCING PROTEIN 10"/>
    <property type="match status" value="1"/>
</dbReference>
<dbReference type="STRING" id="1328760.A0A165JNW5"/>
<evidence type="ECO:0000256" key="6">
    <source>
        <dbReference type="SAM" id="MobiDB-lite"/>
    </source>
</evidence>
<protein>
    <recommendedName>
        <fullName evidence="7">Sas10 C-terminal domain-containing protein</fullName>
    </recommendedName>
</protein>
<feature type="compositionally biased region" description="Acidic residues" evidence="6">
    <location>
        <begin position="453"/>
        <end position="465"/>
    </location>
</feature>
<feature type="compositionally biased region" description="Basic residues" evidence="6">
    <location>
        <begin position="629"/>
        <end position="645"/>
    </location>
</feature>
<evidence type="ECO:0000256" key="4">
    <source>
        <dbReference type="ARBA" id="ARBA00023242"/>
    </source>
</evidence>
<feature type="compositionally biased region" description="Basic and acidic residues" evidence="6">
    <location>
        <begin position="506"/>
        <end position="533"/>
    </location>
</feature>
<dbReference type="FunCoup" id="A0A165JNW5">
    <property type="interactions" value="369"/>
</dbReference>
<dbReference type="GO" id="GO:0000462">
    <property type="term" value="P:maturation of SSU-rRNA from tricistronic rRNA transcript (SSU-rRNA, 5.8S rRNA, LSU-rRNA)"/>
    <property type="evidence" value="ECO:0007669"/>
    <property type="project" value="TreeGrafter"/>
</dbReference>
<feature type="compositionally biased region" description="Low complexity" evidence="6">
    <location>
        <begin position="493"/>
        <end position="505"/>
    </location>
</feature>
<feature type="compositionally biased region" description="Basic and acidic residues" evidence="6">
    <location>
        <begin position="582"/>
        <end position="605"/>
    </location>
</feature>
<evidence type="ECO:0000256" key="2">
    <source>
        <dbReference type="ARBA" id="ARBA00010979"/>
    </source>
</evidence>
<evidence type="ECO:0000256" key="3">
    <source>
        <dbReference type="ARBA" id="ARBA00022553"/>
    </source>
</evidence>
<accession>A0A165JNW5</accession>
<dbReference type="Pfam" id="PF04000">
    <property type="entry name" value="Sas10_Utp3"/>
    <property type="match status" value="1"/>
</dbReference>
<dbReference type="InterPro" id="IPR018972">
    <property type="entry name" value="Sas10_C_dom"/>
</dbReference>
<keyword evidence="3" id="KW-0597">Phosphoprotein</keyword>
<sequence length="686" mass="76583">MAKKRKASGRPAGSSGPREVNDADAKLRVNTYEDVADSEDDFHMGRDKILLEEGPNEKRRRKLQEEEKFLQPSDEEVLNYGSSESEPEDDQDDYDEDEGDDVDIANQEARPSKRARRGSDSEGSERAQGDEDIDVGDWGTSKKDYYDADVIDTEAAAIEEEKEARRLQQKRLEAMNEADFGFDESEWLEAGKEDGAQAGEEEDDDKDVVTEVLPRLELTGDMSIEERTNVLKSRYPEFEPLTKEFLELHPLHNDLALMAGAAETIIEHDTSPKRPSKPTKTPAAIIKYQALTAYLGALSMYFALLTSTSRDDKGVVLAMSAEELRDHAIMDTLVRCREVWNKVKDLHIPDPAKLISHEEGISEEELPEEIDESFAVRVNGKVKSADKTKKKKKTKAQRAAEAAQAESEARRAERMRKAEADLADLDALADPKARKRRAAAAAAQAEERKAAEDGEGSDFGDETLTAEEAAEKAKRKKDLRFYTSQIAQKANRRGAATRDAGGDADLPYRERLKDRQTRLNAEAEKRGKKRQEIGADLGGDSDEEDRRAARELRADAAGVKVGADETDDDEYYDMVASRSKQRKDDKKRRAEAYAEAQREGGRVIETEGEIGPDGKRAIGYVIEKNKGLAPKRKKDVRNPRVKKRKKFEDKKKKLNSIRQVYKGGQGGAYGGEATGIKKGLVKSVKL</sequence>
<dbReference type="PANTHER" id="PTHR13237">
    <property type="entry name" value="SOMETHING ABOUT SILENCING PROTEIN 10-RELATED"/>
    <property type="match status" value="1"/>
</dbReference>
<name>A0A165JNW5_XYLHT</name>
<organism evidence="8 9">
    <name type="scientific">Xylona heveae (strain CBS 132557 / TC161)</name>
    <dbReference type="NCBI Taxonomy" id="1328760"/>
    <lineage>
        <taxon>Eukaryota</taxon>
        <taxon>Fungi</taxon>
        <taxon>Dikarya</taxon>
        <taxon>Ascomycota</taxon>
        <taxon>Pezizomycotina</taxon>
        <taxon>Xylonomycetes</taxon>
        <taxon>Xylonales</taxon>
        <taxon>Xylonaceae</taxon>
        <taxon>Xylona</taxon>
    </lineage>
</organism>
<evidence type="ECO:0000313" key="9">
    <source>
        <dbReference type="Proteomes" id="UP000076632"/>
    </source>
</evidence>
<feature type="domain" description="Sas10 C-terminal" evidence="7">
    <location>
        <begin position="613"/>
        <end position="686"/>
    </location>
</feature>
<feature type="coiled-coil region" evidence="5">
    <location>
        <begin position="150"/>
        <end position="178"/>
    </location>
</feature>
<keyword evidence="9" id="KW-1185">Reference proteome</keyword>
<feature type="region of interest" description="Disordered" evidence="6">
    <location>
        <begin position="436"/>
        <end position="610"/>
    </location>
</feature>
<dbReference type="Proteomes" id="UP000076632">
    <property type="component" value="Unassembled WGS sequence"/>
</dbReference>
<feature type="compositionally biased region" description="Basic and acidic residues" evidence="6">
    <location>
        <begin position="41"/>
        <end position="69"/>
    </location>
</feature>